<keyword evidence="2 4" id="KW-0238">DNA-binding</keyword>
<evidence type="ECO:0000256" key="1">
    <source>
        <dbReference type="ARBA" id="ARBA00023015"/>
    </source>
</evidence>
<dbReference type="InterPro" id="IPR050109">
    <property type="entry name" value="HTH-type_TetR-like_transc_reg"/>
</dbReference>
<dbReference type="InterPro" id="IPR001647">
    <property type="entry name" value="HTH_TetR"/>
</dbReference>
<feature type="DNA-binding region" description="H-T-H motif" evidence="4">
    <location>
        <begin position="38"/>
        <end position="57"/>
    </location>
</feature>
<evidence type="ECO:0000256" key="2">
    <source>
        <dbReference type="ARBA" id="ARBA00023125"/>
    </source>
</evidence>
<evidence type="ECO:0000256" key="3">
    <source>
        <dbReference type="ARBA" id="ARBA00023163"/>
    </source>
</evidence>
<dbReference type="Pfam" id="PF00440">
    <property type="entry name" value="TetR_N"/>
    <property type="match status" value="1"/>
</dbReference>
<evidence type="ECO:0000256" key="4">
    <source>
        <dbReference type="PROSITE-ProRule" id="PRU00335"/>
    </source>
</evidence>
<evidence type="ECO:0000313" key="6">
    <source>
        <dbReference type="EMBL" id="MDV2080654.1"/>
    </source>
</evidence>
<dbReference type="PANTHER" id="PTHR30055">
    <property type="entry name" value="HTH-TYPE TRANSCRIPTIONAL REGULATOR RUTR"/>
    <property type="match status" value="1"/>
</dbReference>
<dbReference type="InterPro" id="IPR036271">
    <property type="entry name" value="Tet_transcr_reg_TetR-rel_C_sf"/>
</dbReference>
<sequence>MTKPSARKRTSYHVGNLSERLMAEARSMLETVGPAKLSIRAISEKLGVSATAAYHHFSNRAALLSRLATQGFRELQQALIDNDQQIEQQGDHRKRLQNASLAYLEFARANPALYQLMFGPEIGLDASDEGFEKARLEAFGELQKIIAAALNEPLESRTVRQASLAAWSHSHGLASLVIHKVVGFPEAMSSERLVETSFQGFEHVFGRSGTPSTAGI</sequence>
<keyword evidence="7" id="KW-1185">Reference proteome</keyword>
<proteinExistence type="predicted"/>
<dbReference type="RefSeq" id="WP_316975036.1">
    <property type="nucleotide sequence ID" value="NZ_JAWIIJ010000017.1"/>
</dbReference>
<dbReference type="PROSITE" id="PS50977">
    <property type="entry name" value="HTH_TETR_2"/>
    <property type="match status" value="1"/>
</dbReference>
<feature type="domain" description="HTH tetR-type" evidence="5">
    <location>
        <begin position="15"/>
        <end position="75"/>
    </location>
</feature>
<protein>
    <submittedName>
        <fullName evidence="6">TetR/AcrR family transcriptional regulator</fullName>
    </submittedName>
</protein>
<organism evidence="6 7">
    <name type="scientific">Marinobacter xestospongiae</name>
    <dbReference type="NCBI Taxonomy" id="994319"/>
    <lineage>
        <taxon>Bacteria</taxon>
        <taxon>Pseudomonadati</taxon>
        <taxon>Pseudomonadota</taxon>
        <taxon>Gammaproteobacteria</taxon>
        <taxon>Pseudomonadales</taxon>
        <taxon>Marinobacteraceae</taxon>
        <taxon>Marinobacter</taxon>
    </lineage>
</organism>
<evidence type="ECO:0000313" key="7">
    <source>
        <dbReference type="Proteomes" id="UP001269819"/>
    </source>
</evidence>
<accession>A0ABU3W284</accession>
<evidence type="ECO:0000259" key="5">
    <source>
        <dbReference type="PROSITE" id="PS50977"/>
    </source>
</evidence>
<dbReference type="Proteomes" id="UP001269819">
    <property type="component" value="Unassembled WGS sequence"/>
</dbReference>
<dbReference type="PANTHER" id="PTHR30055:SF220">
    <property type="entry name" value="TETR-FAMILY REGULATORY PROTEIN"/>
    <property type="match status" value="1"/>
</dbReference>
<dbReference type="InterPro" id="IPR009057">
    <property type="entry name" value="Homeodomain-like_sf"/>
</dbReference>
<dbReference type="SUPFAM" id="SSF48498">
    <property type="entry name" value="Tetracyclin repressor-like, C-terminal domain"/>
    <property type="match status" value="1"/>
</dbReference>
<reference evidence="6 7" key="1">
    <citation type="submission" date="2023-10" db="EMBL/GenBank/DDBJ databases">
        <title>Characteristics and mechanism of a salt-tolerant marine origin heterotrophic nitrifying- aerobic denitrifying bacteria Marinobacter xestospongiae HN1.</title>
        <authorList>
            <person name="Qi R."/>
        </authorList>
    </citation>
    <scope>NUCLEOTIDE SEQUENCE [LARGE SCALE GENOMIC DNA]</scope>
    <source>
        <strain evidence="6 7">HN1</strain>
    </source>
</reference>
<gene>
    <name evidence="6" type="ORF">RYS15_18365</name>
</gene>
<dbReference type="EMBL" id="JAWIIJ010000017">
    <property type="protein sequence ID" value="MDV2080654.1"/>
    <property type="molecule type" value="Genomic_DNA"/>
</dbReference>
<dbReference type="Gene3D" id="1.10.357.10">
    <property type="entry name" value="Tetracycline Repressor, domain 2"/>
    <property type="match status" value="1"/>
</dbReference>
<dbReference type="Pfam" id="PF13305">
    <property type="entry name" value="TetR_C_33"/>
    <property type="match status" value="1"/>
</dbReference>
<dbReference type="InterPro" id="IPR025996">
    <property type="entry name" value="MT1864/Rv1816-like_C"/>
</dbReference>
<name>A0ABU3W284_9GAMM</name>
<keyword evidence="3" id="KW-0804">Transcription</keyword>
<comment type="caution">
    <text evidence="6">The sequence shown here is derived from an EMBL/GenBank/DDBJ whole genome shotgun (WGS) entry which is preliminary data.</text>
</comment>
<dbReference type="SUPFAM" id="SSF46689">
    <property type="entry name" value="Homeodomain-like"/>
    <property type="match status" value="1"/>
</dbReference>
<keyword evidence="1" id="KW-0805">Transcription regulation</keyword>